<dbReference type="PANTHER" id="PTHR43220:SF18">
    <property type="entry name" value="TRANSMEMBRANE PROTEIN 41B"/>
    <property type="match status" value="1"/>
</dbReference>
<feature type="transmembrane region" description="Helical" evidence="6">
    <location>
        <begin position="193"/>
        <end position="215"/>
    </location>
</feature>
<dbReference type="GO" id="GO:0000045">
    <property type="term" value="P:autophagosome assembly"/>
    <property type="evidence" value="ECO:0007669"/>
    <property type="project" value="TreeGrafter"/>
</dbReference>
<dbReference type="OMA" id="CIKIPRD"/>
<dbReference type="Pfam" id="PF09335">
    <property type="entry name" value="VTT_dom"/>
    <property type="match status" value="1"/>
</dbReference>
<dbReference type="GO" id="GO:0016020">
    <property type="term" value="C:membrane"/>
    <property type="evidence" value="ECO:0007669"/>
    <property type="project" value="UniProtKB-SubCell"/>
</dbReference>
<feature type="domain" description="VTT" evidence="7">
    <location>
        <begin position="101"/>
        <end position="220"/>
    </location>
</feature>
<protein>
    <submittedName>
        <fullName evidence="8">SNARE associated protein</fullName>
    </submittedName>
</protein>
<evidence type="ECO:0000259" key="7">
    <source>
        <dbReference type="Pfam" id="PF09335"/>
    </source>
</evidence>
<dbReference type="STRING" id="312017.I7M250"/>
<dbReference type="EMBL" id="GG662651">
    <property type="protein sequence ID" value="EAR98482.2"/>
    <property type="molecule type" value="Genomic_DNA"/>
</dbReference>
<feature type="transmembrane region" description="Helical" evidence="6">
    <location>
        <begin position="236"/>
        <end position="252"/>
    </location>
</feature>
<dbReference type="FunCoup" id="I7M250">
    <property type="interactions" value="106"/>
</dbReference>
<evidence type="ECO:0000256" key="5">
    <source>
        <dbReference type="ARBA" id="ARBA00025797"/>
    </source>
</evidence>
<feature type="transmembrane region" description="Helical" evidence="6">
    <location>
        <begin position="82"/>
        <end position="101"/>
    </location>
</feature>
<dbReference type="RefSeq" id="XP_001018727.2">
    <property type="nucleotide sequence ID" value="XM_001018727.3"/>
</dbReference>
<evidence type="ECO:0000313" key="9">
    <source>
        <dbReference type="Proteomes" id="UP000009168"/>
    </source>
</evidence>
<evidence type="ECO:0000256" key="3">
    <source>
        <dbReference type="ARBA" id="ARBA00022989"/>
    </source>
</evidence>
<dbReference type="GeneID" id="7839607"/>
<evidence type="ECO:0000256" key="1">
    <source>
        <dbReference type="ARBA" id="ARBA00004141"/>
    </source>
</evidence>
<dbReference type="eggNOG" id="KOG3140">
    <property type="taxonomic scope" value="Eukaryota"/>
</dbReference>
<evidence type="ECO:0000256" key="6">
    <source>
        <dbReference type="SAM" id="Phobius"/>
    </source>
</evidence>
<dbReference type="Proteomes" id="UP000009168">
    <property type="component" value="Unassembled WGS sequence"/>
</dbReference>
<feature type="transmembrane region" description="Helical" evidence="6">
    <location>
        <begin position="26"/>
        <end position="46"/>
    </location>
</feature>
<dbReference type="AlphaFoldDB" id="I7M250"/>
<keyword evidence="9" id="KW-1185">Reference proteome</keyword>
<evidence type="ECO:0000313" key="8">
    <source>
        <dbReference type="EMBL" id="EAR98482.2"/>
    </source>
</evidence>
<gene>
    <name evidence="8" type="ORF">TTHERM_00292090</name>
</gene>
<reference evidence="9" key="1">
    <citation type="journal article" date="2006" name="PLoS Biol.">
        <title>Macronuclear genome sequence of the ciliate Tetrahymena thermophila, a model eukaryote.</title>
        <authorList>
            <person name="Eisen J.A."/>
            <person name="Coyne R.S."/>
            <person name="Wu M."/>
            <person name="Wu D."/>
            <person name="Thiagarajan M."/>
            <person name="Wortman J.R."/>
            <person name="Badger J.H."/>
            <person name="Ren Q."/>
            <person name="Amedeo P."/>
            <person name="Jones K.M."/>
            <person name="Tallon L.J."/>
            <person name="Delcher A.L."/>
            <person name="Salzberg S.L."/>
            <person name="Silva J.C."/>
            <person name="Haas B.J."/>
            <person name="Majoros W.H."/>
            <person name="Farzad M."/>
            <person name="Carlton J.M."/>
            <person name="Smith R.K. Jr."/>
            <person name="Garg J."/>
            <person name="Pearlman R.E."/>
            <person name="Karrer K.M."/>
            <person name="Sun L."/>
            <person name="Manning G."/>
            <person name="Elde N.C."/>
            <person name="Turkewitz A.P."/>
            <person name="Asai D.J."/>
            <person name="Wilkes D.E."/>
            <person name="Wang Y."/>
            <person name="Cai H."/>
            <person name="Collins K."/>
            <person name="Stewart B.A."/>
            <person name="Lee S.R."/>
            <person name="Wilamowska K."/>
            <person name="Weinberg Z."/>
            <person name="Ruzzo W.L."/>
            <person name="Wloga D."/>
            <person name="Gaertig J."/>
            <person name="Frankel J."/>
            <person name="Tsao C.-C."/>
            <person name="Gorovsky M.A."/>
            <person name="Keeling P.J."/>
            <person name="Waller R.F."/>
            <person name="Patron N.J."/>
            <person name="Cherry J.M."/>
            <person name="Stover N.A."/>
            <person name="Krieger C.J."/>
            <person name="del Toro C."/>
            <person name="Ryder H.F."/>
            <person name="Williamson S.C."/>
            <person name="Barbeau R.A."/>
            <person name="Hamilton E.P."/>
            <person name="Orias E."/>
        </authorList>
    </citation>
    <scope>NUCLEOTIDE SEQUENCE [LARGE SCALE GENOMIC DNA]</scope>
    <source>
        <strain evidence="9">SB210</strain>
    </source>
</reference>
<proteinExistence type="inferred from homology"/>
<comment type="subcellular location">
    <subcellularLocation>
        <location evidence="1">Membrane</location>
        <topology evidence="1">Multi-pass membrane protein</topology>
    </subcellularLocation>
</comment>
<keyword evidence="3 6" id="KW-1133">Transmembrane helix</keyword>
<dbReference type="InterPro" id="IPR032816">
    <property type="entry name" value="VTT_dom"/>
</dbReference>
<evidence type="ECO:0000256" key="4">
    <source>
        <dbReference type="ARBA" id="ARBA00023136"/>
    </source>
</evidence>
<comment type="similarity">
    <text evidence="5">Belongs to the TMEM41 family.</text>
</comment>
<dbReference type="OrthoDB" id="3364966at2759"/>
<name>I7M250_TETTS</name>
<evidence type="ECO:0000256" key="2">
    <source>
        <dbReference type="ARBA" id="ARBA00022692"/>
    </source>
</evidence>
<dbReference type="KEGG" id="tet:TTHERM_00292090"/>
<dbReference type="PANTHER" id="PTHR43220">
    <property type="match status" value="1"/>
</dbReference>
<sequence>MSKADSTELDINKLREEVEKQKNNKFILLGIFLVALVLFGVLLRFSPELTQDEKEKLFRFPRGADDLRLIHQVIDKYSEQNYTFVLFAFCYLYIFLQSFAIPGPVFLSILSGAIFGGVQGFMLVCFCATTGASCCYGLSYTLGRGLVLKYFPSMLVKFYNKIQSNREHTFFYMLFLRLTPLVPNWFVNISSPIVGMPITSFFFGTFFGLMPLNIIHINAGMTLSSLDKVGASLQNILWIALLGFLALIPTLFKKKIEQFDEKHNKEAAAAKTEKKIN</sequence>
<dbReference type="HOGENOM" id="CLU_038944_0_1_1"/>
<dbReference type="InParanoid" id="I7M250"/>
<dbReference type="InterPro" id="IPR045014">
    <property type="entry name" value="TM41A/B"/>
</dbReference>
<keyword evidence="2 6" id="KW-0812">Transmembrane</keyword>
<keyword evidence="4 6" id="KW-0472">Membrane</keyword>
<organism evidence="8 9">
    <name type="scientific">Tetrahymena thermophila (strain SB210)</name>
    <dbReference type="NCBI Taxonomy" id="312017"/>
    <lineage>
        <taxon>Eukaryota</taxon>
        <taxon>Sar</taxon>
        <taxon>Alveolata</taxon>
        <taxon>Ciliophora</taxon>
        <taxon>Intramacronucleata</taxon>
        <taxon>Oligohymenophorea</taxon>
        <taxon>Hymenostomatida</taxon>
        <taxon>Tetrahymenina</taxon>
        <taxon>Tetrahymenidae</taxon>
        <taxon>Tetrahymena</taxon>
    </lineage>
</organism>
<accession>I7M250</accession>